<dbReference type="InterPro" id="IPR011330">
    <property type="entry name" value="Glyco_hydro/deAcase_b/a-brl"/>
</dbReference>
<dbReference type="Gene3D" id="3.20.20.370">
    <property type="entry name" value="Glycoside hydrolase/deacetylase"/>
    <property type="match status" value="1"/>
</dbReference>
<keyword evidence="4" id="KW-1185">Reference proteome</keyword>
<dbReference type="SUPFAM" id="SSF88713">
    <property type="entry name" value="Glycoside hydrolase/deacetylase"/>
    <property type="match status" value="1"/>
</dbReference>
<evidence type="ECO:0000259" key="2">
    <source>
        <dbReference type="PROSITE" id="PS51677"/>
    </source>
</evidence>
<dbReference type="GO" id="GO:0005975">
    <property type="term" value="P:carbohydrate metabolic process"/>
    <property type="evidence" value="ECO:0007669"/>
    <property type="project" value="InterPro"/>
</dbReference>
<protein>
    <submittedName>
        <fullName evidence="3">Polysaccharide deacetylase family protein</fullName>
    </submittedName>
</protein>
<evidence type="ECO:0000313" key="4">
    <source>
        <dbReference type="Proteomes" id="UP000441717"/>
    </source>
</evidence>
<gene>
    <name evidence="3" type="ORF">GFC01_09260</name>
</gene>
<dbReference type="GO" id="GO:0016810">
    <property type="term" value="F:hydrolase activity, acting on carbon-nitrogen (but not peptide) bonds"/>
    <property type="evidence" value="ECO:0007669"/>
    <property type="project" value="InterPro"/>
</dbReference>
<dbReference type="Proteomes" id="UP000441717">
    <property type="component" value="Unassembled WGS sequence"/>
</dbReference>
<keyword evidence="1" id="KW-0812">Transmembrane</keyword>
<dbReference type="RefSeq" id="WP_152946561.1">
    <property type="nucleotide sequence ID" value="NZ_WHYR01000022.1"/>
</dbReference>
<accession>A0A6N7IQV7</accession>
<name>A0A6N7IQV7_9FIRM</name>
<evidence type="ECO:0000256" key="1">
    <source>
        <dbReference type="SAM" id="Phobius"/>
    </source>
</evidence>
<dbReference type="OrthoDB" id="61520at2"/>
<dbReference type="PROSITE" id="PS51677">
    <property type="entry name" value="NODB"/>
    <property type="match status" value="1"/>
</dbReference>
<keyword evidence="1" id="KW-0472">Membrane</keyword>
<dbReference type="AlphaFoldDB" id="A0A6N7IQV7"/>
<feature type="domain" description="NodB homology" evidence="2">
    <location>
        <begin position="54"/>
        <end position="230"/>
    </location>
</feature>
<dbReference type="Pfam" id="PF01522">
    <property type="entry name" value="Polysacc_deac_1"/>
    <property type="match status" value="1"/>
</dbReference>
<dbReference type="InterPro" id="IPR050248">
    <property type="entry name" value="Polysacc_deacetylase_ArnD"/>
</dbReference>
<feature type="transmembrane region" description="Helical" evidence="1">
    <location>
        <begin position="14"/>
        <end position="31"/>
    </location>
</feature>
<evidence type="ECO:0000313" key="3">
    <source>
        <dbReference type="EMBL" id="MQL52446.1"/>
    </source>
</evidence>
<organism evidence="3 4">
    <name type="scientific">Desulfofundulus thermobenzoicus</name>
    <dbReference type="NCBI Taxonomy" id="29376"/>
    <lineage>
        <taxon>Bacteria</taxon>
        <taxon>Bacillati</taxon>
        <taxon>Bacillota</taxon>
        <taxon>Clostridia</taxon>
        <taxon>Eubacteriales</taxon>
        <taxon>Peptococcaceae</taxon>
        <taxon>Desulfofundulus</taxon>
    </lineage>
</organism>
<sequence length="251" mass="28509">MRVFYFNRRQLQRVIWLAVLGVSLLVWGYWYDRSLQAVPAVLPQPIYQGNGREKEIAFTVNVFWGEEYLPRLLDILAREKVAVTFFIGGQWAEQFPALTREIYQRGHEIGSHGYAHPHPDQLSVAGNVQDIRRAEEVLVRITGQRPGLYAPPYGEHGPAVLQAAREAGYRTILWSVDTVDWQRPAPEVISSRVLEKVHNGAIVLMHPTAPTVEALPGIIRELKCRGYRLVTVSRLLRQLDGEGDGKTEHKV</sequence>
<keyword evidence="1" id="KW-1133">Transmembrane helix</keyword>
<reference evidence="3 4" key="1">
    <citation type="submission" date="2019-10" db="EMBL/GenBank/DDBJ databases">
        <title>Comparative genomics of sulfur disproportionating microorganisms.</title>
        <authorList>
            <person name="Ward L.M."/>
            <person name="Bertran E."/>
            <person name="Johnston D."/>
        </authorList>
    </citation>
    <scope>NUCLEOTIDE SEQUENCE [LARGE SCALE GENOMIC DNA]</scope>
    <source>
        <strain evidence="3 4">DSM 14055</strain>
    </source>
</reference>
<dbReference type="PANTHER" id="PTHR10587">
    <property type="entry name" value="GLYCOSYL TRANSFERASE-RELATED"/>
    <property type="match status" value="1"/>
</dbReference>
<comment type="caution">
    <text evidence="3">The sequence shown here is derived from an EMBL/GenBank/DDBJ whole genome shotgun (WGS) entry which is preliminary data.</text>
</comment>
<dbReference type="InterPro" id="IPR002509">
    <property type="entry name" value="NODB_dom"/>
</dbReference>
<dbReference type="EMBL" id="WHYR01000022">
    <property type="protein sequence ID" value="MQL52446.1"/>
    <property type="molecule type" value="Genomic_DNA"/>
</dbReference>
<proteinExistence type="predicted"/>
<dbReference type="CDD" id="cd10950">
    <property type="entry name" value="CE4_BsYlxY_like"/>
    <property type="match status" value="1"/>
</dbReference>